<feature type="signal peptide" evidence="1">
    <location>
        <begin position="1"/>
        <end position="22"/>
    </location>
</feature>
<keyword evidence="3" id="KW-1185">Reference proteome</keyword>
<dbReference type="Proteomes" id="UP001597135">
    <property type="component" value="Unassembled WGS sequence"/>
</dbReference>
<dbReference type="RefSeq" id="WP_386802447.1">
    <property type="nucleotide sequence ID" value="NZ_JBHTMU010000011.1"/>
</dbReference>
<evidence type="ECO:0000313" key="2">
    <source>
        <dbReference type="EMBL" id="MFD1342384.1"/>
    </source>
</evidence>
<keyword evidence="1" id="KW-0732">Signal</keyword>
<evidence type="ECO:0000313" key="3">
    <source>
        <dbReference type="Proteomes" id="UP001597135"/>
    </source>
</evidence>
<evidence type="ECO:0000256" key="1">
    <source>
        <dbReference type="SAM" id="SignalP"/>
    </source>
</evidence>
<sequence>MKILSRAVSSVFVLALPLAAHAQSAEPLPQVPLQAVPGGLGMLVFGATFSGLGENNTRGRLSAGGGPAKELIDIGAEVIAPDETLGTAIYTGVFW</sequence>
<proteinExistence type="predicted"/>
<comment type="caution">
    <text evidence="2">The sequence shown here is derived from an EMBL/GenBank/DDBJ whole genome shotgun (WGS) entry which is preliminary data.</text>
</comment>
<gene>
    <name evidence="2" type="ORF">ACFQ4E_08135</name>
</gene>
<feature type="chain" id="PRO_5047069447" evidence="1">
    <location>
        <begin position="23"/>
        <end position="95"/>
    </location>
</feature>
<dbReference type="EMBL" id="JBHTMU010000011">
    <property type="protein sequence ID" value="MFD1342384.1"/>
    <property type="molecule type" value="Genomic_DNA"/>
</dbReference>
<reference evidence="3" key="1">
    <citation type="journal article" date="2019" name="Int. J. Syst. Evol. Microbiol.">
        <title>The Global Catalogue of Microorganisms (GCM) 10K type strain sequencing project: providing services to taxonomists for standard genome sequencing and annotation.</title>
        <authorList>
            <consortium name="The Broad Institute Genomics Platform"/>
            <consortium name="The Broad Institute Genome Sequencing Center for Infectious Disease"/>
            <person name="Wu L."/>
            <person name="Ma J."/>
        </authorList>
    </citation>
    <scope>NUCLEOTIDE SEQUENCE [LARGE SCALE GENOMIC DNA]</scope>
    <source>
        <strain evidence="3">CCUG 62953</strain>
    </source>
</reference>
<organism evidence="2 3">
    <name type="scientific">Litorisediminicola beolgyonensis</name>
    <dbReference type="NCBI Taxonomy" id="1173614"/>
    <lineage>
        <taxon>Bacteria</taxon>
        <taxon>Pseudomonadati</taxon>
        <taxon>Pseudomonadota</taxon>
        <taxon>Alphaproteobacteria</taxon>
        <taxon>Rhodobacterales</taxon>
        <taxon>Paracoccaceae</taxon>
        <taxon>Litorisediminicola</taxon>
    </lineage>
</organism>
<protein>
    <submittedName>
        <fullName evidence="2">Uncharacterized protein</fullName>
    </submittedName>
</protein>
<accession>A0ABW3ZHC3</accession>
<name>A0ABW3ZHC3_9RHOB</name>